<evidence type="ECO:0000313" key="2">
    <source>
        <dbReference type="Proteomes" id="UP001500274"/>
    </source>
</evidence>
<dbReference type="EMBL" id="BAAARI010000011">
    <property type="protein sequence ID" value="GAA2577356.1"/>
    <property type="molecule type" value="Genomic_DNA"/>
</dbReference>
<gene>
    <name evidence="1" type="ORF">GCM10009862_15840</name>
</gene>
<reference evidence="1 2" key="1">
    <citation type="journal article" date="2019" name="Int. J. Syst. Evol. Microbiol.">
        <title>The Global Catalogue of Microorganisms (GCM) 10K type strain sequencing project: providing services to taxonomists for standard genome sequencing and annotation.</title>
        <authorList>
            <consortium name="The Broad Institute Genomics Platform"/>
            <consortium name="The Broad Institute Genome Sequencing Center for Infectious Disease"/>
            <person name="Wu L."/>
            <person name="Ma J."/>
        </authorList>
    </citation>
    <scope>NUCLEOTIDE SEQUENCE [LARGE SCALE GENOMIC DNA]</scope>
    <source>
        <strain evidence="1 2">JCM 16365</strain>
    </source>
</reference>
<name>A0ABN3PBJ5_9MICO</name>
<comment type="caution">
    <text evidence="1">The sequence shown here is derived from an EMBL/GenBank/DDBJ whole genome shotgun (WGS) entry which is preliminary data.</text>
</comment>
<evidence type="ECO:0008006" key="3">
    <source>
        <dbReference type="Google" id="ProtNLM"/>
    </source>
</evidence>
<proteinExistence type="predicted"/>
<keyword evidence="2" id="KW-1185">Reference proteome</keyword>
<dbReference type="Pfam" id="PF03864">
    <property type="entry name" value="Phage_cap_E"/>
    <property type="match status" value="1"/>
</dbReference>
<accession>A0ABN3PBJ5</accession>
<dbReference type="Proteomes" id="UP001500274">
    <property type="component" value="Unassembled WGS sequence"/>
</dbReference>
<dbReference type="InterPro" id="IPR005564">
    <property type="entry name" value="Major_capsid_GpE"/>
</dbReference>
<protein>
    <recommendedName>
        <fullName evidence="3">Phage capsid protein</fullName>
    </recommendedName>
</protein>
<sequence length="331" mass="35188">MTFTKDFRTPAQLTAAARAAFRAFIEKYLVAGLLPYDAVYDLDFTYGNVEGALPAAATYRAFNTESGVGELPAGSSKQGRLPAISQRHDVDEYLKLTLFNQNAAIGEAFEKRAIRSAQALAARVVLAAYEGITTGSVTIAENGMSFVVNFGRKGALTATAATAWSSVATAKPVEDLEGFRNIYGPLGRVILSQQSATYLQQNVDLIKLALGRGTDLPSRVSWEDVRSVFTDFRIGVPSVNEELVTNTSGVLVPTIAADKVLIVPNGQVGTTKVGIAAESINQENGIAEAERPGLFSGAMHRSDPEGYHVLVSGIVLPVVTSPDQTGVIDAF</sequence>
<organism evidence="1 2">
    <name type="scientific">Microbacterium binotii</name>
    <dbReference type="NCBI Taxonomy" id="462710"/>
    <lineage>
        <taxon>Bacteria</taxon>
        <taxon>Bacillati</taxon>
        <taxon>Actinomycetota</taxon>
        <taxon>Actinomycetes</taxon>
        <taxon>Micrococcales</taxon>
        <taxon>Microbacteriaceae</taxon>
        <taxon>Microbacterium</taxon>
    </lineage>
</organism>
<dbReference type="RefSeq" id="WP_344228393.1">
    <property type="nucleotide sequence ID" value="NZ_BAAARI010000011.1"/>
</dbReference>
<evidence type="ECO:0000313" key="1">
    <source>
        <dbReference type="EMBL" id="GAA2577356.1"/>
    </source>
</evidence>